<dbReference type="SUPFAM" id="SSF46894">
    <property type="entry name" value="C-terminal effector domain of the bipartite response regulators"/>
    <property type="match status" value="1"/>
</dbReference>
<protein>
    <submittedName>
        <fullName evidence="4">DNA-binding NarL/FixJ family response regulator</fullName>
    </submittedName>
</protein>
<evidence type="ECO:0000259" key="3">
    <source>
        <dbReference type="PROSITE" id="PS50043"/>
    </source>
</evidence>
<evidence type="ECO:0000313" key="4">
    <source>
        <dbReference type="EMBL" id="MDR7087876.1"/>
    </source>
</evidence>
<keyword evidence="1" id="KW-0547">Nucleotide-binding</keyword>
<dbReference type="Pfam" id="PF00196">
    <property type="entry name" value="GerE"/>
    <property type="match status" value="1"/>
</dbReference>
<dbReference type="PANTHER" id="PTHR16305">
    <property type="entry name" value="TESTICULAR SOLUBLE ADENYLYL CYCLASE"/>
    <property type="match status" value="1"/>
</dbReference>
<comment type="caution">
    <text evidence="4">The sequence shown here is derived from an EMBL/GenBank/DDBJ whole genome shotgun (WGS) entry which is preliminary data.</text>
</comment>
<dbReference type="InterPro" id="IPR036388">
    <property type="entry name" value="WH-like_DNA-bd_sf"/>
</dbReference>
<sequence>MAADRSPVTPLVGRAAELQQLLAAAGIADTRSRDAVLLGGDAGIGKTRLLRELVDRADDAGHRVLVGHCLDLGDSHLPFQPFVEAFSALDDTERDELASRYPALAPLLPWKSADESDEVDRTELFSSVVAGLDHLATDVPILLVVEDVHWADGSTRHLIRYVLAHTFSQSVHVVVSYRADDLHRRHPLRQAVAEWVRLPGVRRIELSPLPDADVRTLIKDRGAGDLDAEGVRAVVRRASGNAFYAEELLDAGLADIQSALPETLADLLLVRLDRLDDDARLVVRAASCSGGRVTDQVLAAVVGLPPAQLDDALRSAIDHKVLSQVAGDSYGFRHALLAEAVHDDLLPSERRRINFAYIAALTADGAHGPAAEIAMHAAAAGDLTRAFTANVEAAEDAVRVAGYDESAHHYENALEIVDAAPEGTDLVGLAVAAADAVLTAGHLYRSLALLRDHLGQLRSDAPTEDRVRLLLAIGNTAFYAGLDPEAQAVSAEALELVGGERTVLRAEAEALGARIASDLRNDDEAMERGEFAAALGEELGAAHVIADVTATLARLLARTGGANLDKSRQRYNDLVATSRTDGNIVGELRGLHNLAFVLYNAGELDDAEQAFRSAMMRAEKTGRAWAPYGFDGRAFAAIICYVRGRWDDAIELWNVGPDAPPLAAAILSGGALQVAAGRGEIVGLAKEESLRSAWEKDIAMTVHSAAALIDLHGDSGDLTSALKVHDDAVDTLDRVWDGRLFLSRLRFTGLIVGQFASAVPRLAKSEHAALVRRAAELEKDVADTVGAYPTFGPEGLAWQARVAAEGARLRWLTGIDAPLEADLLKLWREAVEGFVAVGQPFEQARSAVRLAAVLRACGQDEEARAVRATAREIATRLGAKPLLTEIDESGGRASRSDDELTPREREVLVHVSAGRSNGEIAALLFISTKTVSVHVSNILAKLNASGRTEAAAIARRRGLLDS</sequence>
<dbReference type="CDD" id="cd06170">
    <property type="entry name" value="LuxR_C_like"/>
    <property type="match status" value="1"/>
</dbReference>
<dbReference type="InterPro" id="IPR027417">
    <property type="entry name" value="P-loop_NTPase"/>
</dbReference>
<keyword evidence="2" id="KW-0067">ATP-binding</keyword>
<dbReference type="RefSeq" id="WP_309972025.1">
    <property type="nucleotide sequence ID" value="NZ_JAVDWH010000001.1"/>
</dbReference>
<organism evidence="4 5">
    <name type="scientific">Aeromicrobium panaciterrae</name>
    <dbReference type="NCBI Taxonomy" id="363861"/>
    <lineage>
        <taxon>Bacteria</taxon>
        <taxon>Bacillati</taxon>
        <taxon>Actinomycetota</taxon>
        <taxon>Actinomycetes</taxon>
        <taxon>Propionibacteriales</taxon>
        <taxon>Nocardioidaceae</taxon>
        <taxon>Aeromicrobium</taxon>
    </lineage>
</organism>
<dbReference type="SUPFAM" id="SSF48452">
    <property type="entry name" value="TPR-like"/>
    <property type="match status" value="1"/>
</dbReference>
<accession>A0ABU1URR2</accession>
<proteinExistence type="predicted"/>
<dbReference type="PANTHER" id="PTHR16305:SF35">
    <property type="entry name" value="TRANSCRIPTIONAL ACTIVATOR DOMAIN"/>
    <property type="match status" value="1"/>
</dbReference>
<keyword evidence="5" id="KW-1185">Reference proteome</keyword>
<gene>
    <name evidence="4" type="ORF">J2X11_002715</name>
</gene>
<dbReference type="InterPro" id="IPR000792">
    <property type="entry name" value="Tscrpt_reg_LuxR_C"/>
</dbReference>
<dbReference type="EMBL" id="JAVDWH010000001">
    <property type="protein sequence ID" value="MDR7087876.1"/>
    <property type="molecule type" value="Genomic_DNA"/>
</dbReference>
<evidence type="ECO:0000256" key="2">
    <source>
        <dbReference type="ARBA" id="ARBA00022840"/>
    </source>
</evidence>
<dbReference type="Pfam" id="PF13191">
    <property type="entry name" value="AAA_16"/>
    <property type="match status" value="1"/>
</dbReference>
<dbReference type="InterPro" id="IPR016032">
    <property type="entry name" value="Sig_transdc_resp-reg_C-effctor"/>
</dbReference>
<dbReference type="SMART" id="SM00421">
    <property type="entry name" value="HTH_LUXR"/>
    <property type="match status" value="1"/>
</dbReference>
<evidence type="ECO:0000313" key="5">
    <source>
        <dbReference type="Proteomes" id="UP001257739"/>
    </source>
</evidence>
<dbReference type="Proteomes" id="UP001257739">
    <property type="component" value="Unassembled WGS sequence"/>
</dbReference>
<name>A0ABU1URR2_9ACTN</name>
<feature type="domain" description="HTH luxR-type" evidence="3">
    <location>
        <begin position="893"/>
        <end position="958"/>
    </location>
</feature>
<dbReference type="Gene3D" id="1.10.10.10">
    <property type="entry name" value="Winged helix-like DNA-binding domain superfamily/Winged helix DNA-binding domain"/>
    <property type="match status" value="1"/>
</dbReference>
<dbReference type="PROSITE" id="PS50043">
    <property type="entry name" value="HTH_LUXR_2"/>
    <property type="match status" value="1"/>
</dbReference>
<dbReference type="GO" id="GO:0003677">
    <property type="term" value="F:DNA binding"/>
    <property type="evidence" value="ECO:0007669"/>
    <property type="project" value="UniProtKB-KW"/>
</dbReference>
<reference evidence="4 5" key="1">
    <citation type="submission" date="2023-07" db="EMBL/GenBank/DDBJ databases">
        <title>Sorghum-associated microbial communities from plants grown in Nebraska, USA.</title>
        <authorList>
            <person name="Schachtman D."/>
        </authorList>
    </citation>
    <scope>NUCLEOTIDE SEQUENCE [LARGE SCALE GENOMIC DNA]</scope>
    <source>
        <strain evidence="4 5">BE248</strain>
    </source>
</reference>
<dbReference type="SUPFAM" id="SSF52540">
    <property type="entry name" value="P-loop containing nucleoside triphosphate hydrolases"/>
    <property type="match status" value="1"/>
</dbReference>
<dbReference type="PROSITE" id="PS00622">
    <property type="entry name" value="HTH_LUXR_1"/>
    <property type="match status" value="1"/>
</dbReference>
<dbReference type="InterPro" id="IPR041664">
    <property type="entry name" value="AAA_16"/>
</dbReference>
<dbReference type="Gene3D" id="1.25.40.10">
    <property type="entry name" value="Tetratricopeptide repeat domain"/>
    <property type="match status" value="1"/>
</dbReference>
<evidence type="ECO:0000256" key="1">
    <source>
        <dbReference type="ARBA" id="ARBA00022741"/>
    </source>
</evidence>
<keyword evidence="4" id="KW-0238">DNA-binding</keyword>
<dbReference type="InterPro" id="IPR011990">
    <property type="entry name" value="TPR-like_helical_dom_sf"/>
</dbReference>
<dbReference type="PRINTS" id="PR00038">
    <property type="entry name" value="HTHLUXR"/>
</dbReference>